<reference evidence="2 3" key="1">
    <citation type="submission" date="2020-05" db="EMBL/GenBank/DDBJ databases">
        <title>Complete genome sequencing of Campylobacter and Arcobacter type strains.</title>
        <authorList>
            <person name="Miller W.G."/>
            <person name="Yee E."/>
        </authorList>
    </citation>
    <scope>NUCLEOTIDE SEQUENCE [LARGE SCALE GENOMIC DNA]</scope>
    <source>
        <strain evidence="2 3">LMG 25694</strain>
    </source>
</reference>
<organism evidence="2 3">
    <name type="scientific">Arcobacter defluvii</name>
    <dbReference type="NCBI Taxonomy" id="873191"/>
    <lineage>
        <taxon>Bacteria</taxon>
        <taxon>Pseudomonadati</taxon>
        <taxon>Campylobacterota</taxon>
        <taxon>Epsilonproteobacteria</taxon>
        <taxon>Campylobacterales</taxon>
        <taxon>Arcobacteraceae</taxon>
        <taxon>Arcobacter</taxon>
    </lineage>
</organism>
<gene>
    <name evidence="2" type="ORF">ADFLV_1452</name>
</gene>
<keyword evidence="3" id="KW-1185">Reference proteome</keyword>
<evidence type="ECO:0000313" key="3">
    <source>
        <dbReference type="Proteomes" id="UP000503313"/>
    </source>
</evidence>
<evidence type="ECO:0000313" key="2">
    <source>
        <dbReference type="EMBL" id="QKF77477.1"/>
    </source>
</evidence>
<dbReference type="Proteomes" id="UP000503313">
    <property type="component" value="Chromosome"/>
</dbReference>
<protein>
    <submittedName>
        <fullName evidence="2">Uncharacterized protein</fullName>
    </submittedName>
</protein>
<accession>A0AAE7BGV2</accession>
<proteinExistence type="predicted"/>
<dbReference type="KEGG" id="adz:ADFLV_1452"/>
<name>A0AAE7BGV2_9BACT</name>
<keyword evidence="1" id="KW-0175">Coiled coil</keyword>
<evidence type="ECO:0000256" key="1">
    <source>
        <dbReference type="SAM" id="Coils"/>
    </source>
</evidence>
<sequence length="80" mass="9821">MENQEIQKANNKIERAINQLELILLDIKIAHSKIKIEMFDDCYQFLIQEMEYEKRIEELEKELKYIKNERNKYTIDVEVE</sequence>
<dbReference type="EMBL" id="CP053835">
    <property type="protein sequence ID" value="QKF77477.1"/>
    <property type="molecule type" value="Genomic_DNA"/>
</dbReference>
<dbReference type="RefSeq" id="WP_129011478.1">
    <property type="nucleotide sequence ID" value="NZ_CP053835.1"/>
</dbReference>
<feature type="coiled-coil region" evidence="1">
    <location>
        <begin position="3"/>
        <end position="76"/>
    </location>
</feature>
<dbReference type="AlphaFoldDB" id="A0AAE7BGV2"/>